<dbReference type="RefSeq" id="WP_014455437.1">
    <property type="nucleotide sequence ID" value="NC_017098.1"/>
</dbReference>
<dbReference type="AlphaFoldDB" id="H9UIV9"/>
<evidence type="ECO:0000313" key="2">
    <source>
        <dbReference type="Proteomes" id="UP000007383"/>
    </source>
</evidence>
<proteinExistence type="predicted"/>
<gene>
    <name evidence="1" type="ordered locus">Spiaf_1386</name>
</gene>
<evidence type="ECO:0000313" key="1">
    <source>
        <dbReference type="EMBL" id="AFG37452.1"/>
    </source>
</evidence>
<name>H9UIV9_SPIAZ</name>
<organism evidence="1 2">
    <name type="scientific">Spirochaeta africana (strain ATCC 700263 / DSM 8902 / Z-7692)</name>
    <dbReference type="NCBI Taxonomy" id="889378"/>
    <lineage>
        <taxon>Bacteria</taxon>
        <taxon>Pseudomonadati</taxon>
        <taxon>Spirochaetota</taxon>
        <taxon>Spirochaetia</taxon>
        <taxon>Spirochaetales</taxon>
        <taxon>Spirochaetaceae</taxon>
        <taxon>Spirochaeta</taxon>
    </lineage>
</organism>
<dbReference type="STRING" id="889378.Spiaf_1386"/>
<dbReference type="KEGG" id="sfc:Spiaf_1386"/>
<accession>H9UIV9</accession>
<protein>
    <submittedName>
        <fullName evidence="1">Uncharacterized protein</fullName>
    </submittedName>
</protein>
<dbReference type="HOGENOM" id="CLU_2994424_0_0_12"/>
<sequence>MDRSATLHNTGFQQVLDLLLGMRDVPHAIMRVERGDGTLFWEGAAMAGIIKACEGVR</sequence>
<dbReference type="EMBL" id="CP003282">
    <property type="protein sequence ID" value="AFG37452.1"/>
    <property type="molecule type" value="Genomic_DNA"/>
</dbReference>
<keyword evidence="2" id="KW-1185">Reference proteome</keyword>
<reference evidence="2" key="1">
    <citation type="journal article" date="2013" name="Stand. Genomic Sci.">
        <title>Complete genome sequence of the halophilic bacterium Spirochaeta africana type strain (Z-7692(T)) from the alkaline Lake Magadi in the East African Rift.</title>
        <authorList>
            <person name="Liolos K."/>
            <person name="Abt B."/>
            <person name="Scheuner C."/>
            <person name="Teshima H."/>
            <person name="Held B."/>
            <person name="Lapidus A."/>
            <person name="Nolan M."/>
            <person name="Lucas S."/>
            <person name="Deshpande S."/>
            <person name="Cheng J.F."/>
            <person name="Tapia R."/>
            <person name="Goodwin L.A."/>
            <person name="Pitluck S."/>
            <person name="Pagani I."/>
            <person name="Ivanova N."/>
            <person name="Mavromatis K."/>
            <person name="Mikhailova N."/>
            <person name="Huntemann M."/>
            <person name="Pati A."/>
            <person name="Chen A."/>
            <person name="Palaniappan K."/>
            <person name="Land M."/>
            <person name="Rohde M."/>
            <person name="Tindall B.J."/>
            <person name="Detter J.C."/>
            <person name="Goker M."/>
            <person name="Bristow J."/>
            <person name="Eisen J.A."/>
            <person name="Markowitz V."/>
            <person name="Hugenholtz P."/>
            <person name="Woyke T."/>
            <person name="Klenk H.P."/>
            <person name="Kyrpides N.C."/>
        </authorList>
    </citation>
    <scope>NUCLEOTIDE SEQUENCE</scope>
    <source>
        <strain evidence="2">ATCC 700263 / DSM 8902 / Z-7692</strain>
    </source>
</reference>
<dbReference type="Proteomes" id="UP000007383">
    <property type="component" value="Chromosome"/>
</dbReference>
<dbReference type="PATRIC" id="fig|889378.3.peg.1379"/>